<keyword evidence="3" id="KW-1185">Reference proteome</keyword>
<sequence length="248" mass="26234">MKPKRRRIWLSLAVLLVLAAASLAYYLKPYPPNGEALKAMQGGDGVTLKETGRLIVFEPEGQALQPGVLLYPGALVMPESYAPLAKKLAADGRRAIIVKMPLNLAILGPDRADDYLKGLPGGETYVIGGHSLGGVMASRYAAAHREDRPIAGVFFLASYPDSKGSLAESGLPVLSLLGSNDTVVRMEAYEEGKQYLPAGTVYVTIAGGNHAQFGGYGPQKGDSPAALPAAEQWARTAAEIEKWAAGSR</sequence>
<dbReference type="Gene3D" id="3.40.50.1820">
    <property type="entry name" value="alpha/beta hydrolase"/>
    <property type="match status" value="1"/>
</dbReference>
<gene>
    <name evidence="2" type="ORF">MJA45_23290</name>
</gene>
<dbReference type="Proteomes" id="UP001305702">
    <property type="component" value="Chromosome"/>
</dbReference>
<dbReference type="KEGG" id="paun:MJA45_23290"/>
<evidence type="ECO:0000313" key="3">
    <source>
        <dbReference type="Proteomes" id="UP001305702"/>
    </source>
</evidence>
<protein>
    <submittedName>
        <fullName evidence="2">Alpha/beta hydrolase</fullName>
    </submittedName>
</protein>
<dbReference type="InterPro" id="IPR029058">
    <property type="entry name" value="AB_hydrolase_fold"/>
</dbReference>
<dbReference type="InterPro" id="IPR029059">
    <property type="entry name" value="AB_hydrolase_5"/>
</dbReference>
<dbReference type="EMBL" id="CP130318">
    <property type="protein sequence ID" value="WNQ14315.1"/>
    <property type="molecule type" value="Genomic_DNA"/>
</dbReference>
<evidence type="ECO:0000259" key="1">
    <source>
        <dbReference type="Pfam" id="PF12695"/>
    </source>
</evidence>
<proteinExistence type="predicted"/>
<organism evidence="2 3">
    <name type="scientific">Paenibacillus aurantius</name>
    <dbReference type="NCBI Taxonomy" id="2918900"/>
    <lineage>
        <taxon>Bacteria</taxon>
        <taxon>Bacillati</taxon>
        <taxon>Bacillota</taxon>
        <taxon>Bacilli</taxon>
        <taxon>Bacillales</taxon>
        <taxon>Paenibacillaceae</taxon>
        <taxon>Paenibacillus</taxon>
    </lineage>
</organism>
<dbReference type="RefSeq" id="WP_315608088.1">
    <property type="nucleotide sequence ID" value="NZ_CP130318.1"/>
</dbReference>
<name>A0AA96LLL9_9BACL</name>
<dbReference type="SUPFAM" id="SSF53474">
    <property type="entry name" value="alpha/beta-Hydrolases"/>
    <property type="match status" value="1"/>
</dbReference>
<reference evidence="2 3" key="1">
    <citation type="submission" date="2022-02" db="EMBL/GenBank/DDBJ databases">
        <title>Paenibacillus sp. MBLB1776 Whole Genome Shotgun Sequencing.</title>
        <authorList>
            <person name="Hwang C.Y."/>
            <person name="Cho E.-S."/>
            <person name="Seo M.-J."/>
        </authorList>
    </citation>
    <scope>NUCLEOTIDE SEQUENCE [LARGE SCALE GENOMIC DNA]</scope>
    <source>
        <strain evidence="2 3">MBLB1776</strain>
    </source>
</reference>
<feature type="domain" description="Alpha/beta hydrolase fold-5" evidence="1">
    <location>
        <begin position="68"/>
        <end position="233"/>
    </location>
</feature>
<evidence type="ECO:0000313" key="2">
    <source>
        <dbReference type="EMBL" id="WNQ14315.1"/>
    </source>
</evidence>
<dbReference type="GO" id="GO:0016787">
    <property type="term" value="F:hydrolase activity"/>
    <property type="evidence" value="ECO:0007669"/>
    <property type="project" value="UniProtKB-KW"/>
</dbReference>
<keyword evidence="2" id="KW-0378">Hydrolase</keyword>
<dbReference type="Pfam" id="PF12695">
    <property type="entry name" value="Abhydrolase_5"/>
    <property type="match status" value="1"/>
</dbReference>
<dbReference type="AlphaFoldDB" id="A0AA96LLL9"/>
<accession>A0AA96LLL9</accession>